<name>A0ABW6DJS2_9BACT</name>
<reference evidence="1 2" key="1">
    <citation type="submission" date="2024-03" db="EMBL/GenBank/DDBJ databases">
        <title>Aquirufa genome sequencing.</title>
        <authorList>
            <person name="Pitt A."/>
            <person name="Hahn M.W."/>
        </authorList>
    </citation>
    <scope>NUCLEOTIDE SEQUENCE [LARGE SCALE GENOMIC DNA]</scope>
    <source>
        <strain evidence="1 2">HETE-83D</strain>
    </source>
</reference>
<dbReference type="EMBL" id="JBBKXX010000003">
    <property type="protein sequence ID" value="MFD3408953.1"/>
    <property type="molecule type" value="Genomic_DNA"/>
</dbReference>
<dbReference type="PANTHER" id="PTHR38733">
    <property type="entry name" value="PROTEIN MCRC"/>
    <property type="match status" value="1"/>
</dbReference>
<accession>A0ABW6DJS2</accession>
<evidence type="ECO:0000313" key="2">
    <source>
        <dbReference type="Proteomes" id="UP001598019"/>
    </source>
</evidence>
<evidence type="ECO:0000313" key="1">
    <source>
        <dbReference type="EMBL" id="MFD3408953.1"/>
    </source>
</evidence>
<comment type="caution">
    <text evidence="1">The sequence shown here is derived from an EMBL/GenBank/DDBJ whole genome shotgun (WGS) entry which is preliminary data.</text>
</comment>
<keyword evidence="2" id="KW-1185">Reference proteome</keyword>
<dbReference type="Proteomes" id="UP001598019">
    <property type="component" value="Unassembled WGS sequence"/>
</dbReference>
<dbReference type="InterPro" id="IPR019292">
    <property type="entry name" value="McrC"/>
</dbReference>
<organism evidence="1 2">
    <name type="scientific">Aquirufa esocilacus</name>
    <dbReference type="NCBI Taxonomy" id="3096513"/>
    <lineage>
        <taxon>Bacteria</taxon>
        <taxon>Pseudomonadati</taxon>
        <taxon>Bacteroidota</taxon>
        <taxon>Cytophagia</taxon>
        <taxon>Cytophagales</taxon>
        <taxon>Flectobacillaceae</taxon>
        <taxon>Aquirufa</taxon>
    </lineage>
</organism>
<gene>
    <name evidence="1" type="ORF">SKC37_09820</name>
</gene>
<dbReference type="Pfam" id="PF10117">
    <property type="entry name" value="McrBC"/>
    <property type="match status" value="1"/>
</dbReference>
<protein>
    <recommendedName>
        <fullName evidence="3">Restriction endonuclease</fullName>
    </recommendedName>
</protein>
<evidence type="ECO:0008006" key="3">
    <source>
        <dbReference type="Google" id="ProtNLM"/>
    </source>
</evidence>
<dbReference type="PANTHER" id="PTHR38733:SF1">
    <property type="entry name" value="TYPE IV METHYL-DIRECTED RESTRICTION ENZYME ECOKMCRBC"/>
    <property type="match status" value="1"/>
</dbReference>
<proteinExistence type="predicted"/>
<sequence length="456" mass="54095">MFNLFEYQNKIVIKDNFDGLESFLDEIWANREKNSFYTENFEEKIESQRFIEFIHKSNELKSNKYVGVINYNGNKINLLPKIFFDSGKEYKPEEVNQIQNHILWWLSYCKKIKFPNYQAPLGSTKSDFFEVLIYLFSKYTRELLSNSIYQQYEEVNKELTFMKGRLNINEYINENISKGRWHQLNCTFDAFIFDNEFNRIIKYVSNLLINASSSSDNKKNLREILFILDEVTDEKASAEQCEKMTFNPMFGEFEIVRDYCKLFLSNSISFDHKNGLKLFAFLLPMEYIFEDFIFGFIQKEIPLIEAKAQRSDIYLDESKSFNLKPDLFLKTKFKSLIADTKYKIVYSDEKDPKKGISQNDIYQMLAYAIRFEVDEIILFYPDTIKHNQENSTEILIKDSLANNKEISIKAFQLPIINISLLNKELNTKTNLKELFETTKTELKDKLEKILDLKAFE</sequence>
<dbReference type="RefSeq" id="WP_377981308.1">
    <property type="nucleotide sequence ID" value="NZ_JBBKXX010000003.1"/>
</dbReference>